<evidence type="ECO:0000256" key="9">
    <source>
        <dbReference type="ARBA" id="ARBA00029962"/>
    </source>
</evidence>
<dbReference type="Pfam" id="PF02223">
    <property type="entry name" value="Thymidylate_kin"/>
    <property type="match status" value="1"/>
</dbReference>
<dbReference type="RefSeq" id="WP_053013608.1">
    <property type="nucleotide sequence ID" value="NZ_CP011371.1"/>
</dbReference>
<evidence type="ECO:0000259" key="12">
    <source>
        <dbReference type="Pfam" id="PF02223"/>
    </source>
</evidence>
<feature type="domain" description="Thymidylate kinase-like" evidence="12">
    <location>
        <begin position="30"/>
        <end position="207"/>
    </location>
</feature>
<evidence type="ECO:0000256" key="6">
    <source>
        <dbReference type="ARBA" id="ARBA00022741"/>
    </source>
</evidence>
<dbReference type="GO" id="GO:0005524">
    <property type="term" value="F:ATP binding"/>
    <property type="evidence" value="ECO:0007669"/>
    <property type="project" value="UniProtKB-UniRule"/>
</dbReference>
<sequence length="221" mass="24581">MTRNPLTPDALDPVFAPPHDLPGTLISIVGFDGSGKTTQITALAERFRAEGRTVVETRQPTDWYRNEAAVQHFHEEGGSRERARILALFAAADRHRHVQEVILPALRRGAVVICDRYVYATFGVFIHRGVDPAFLVTLNQGVPRPDFAFFLDLPTASLIERLRSRDGDKLKFEERSPERIEAIVSIYRGMAGQLIRVDGAQSREAVTAALWSHCHAQVTAG</sequence>
<dbReference type="GO" id="GO:0006233">
    <property type="term" value="P:dTDP biosynthetic process"/>
    <property type="evidence" value="ECO:0007669"/>
    <property type="project" value="InterPro"/>
</dbReference>
<name>A0A0G3BK15_9BURK</name>
<evidence type="ECO:0000256" key="11">
    <source>
        <dbReference type="HAMAP-Rule" id="MF_00165"/>
    </source>
</evidence>
<dbReference type="OrthoDB" id="9774907at2"/>
<evidence type="ECO:0000256" key="10">
    <source>
        <dbReference type="ARBA" id="ARBA00048743"/>
    </source>
</evidence>
<evidence type="ECO:0000256" key="3">
    <source>
        <dbReference type="ARBA" id="ARBA00017144"/>
    </source>
</evidence>
<keyword evidence="4 11" id="KW-0808">Transferase</keyword>
<dbReference type="GO" id="GO:0006235">
    <property type="term" value="P:dTTP biosynthetic process"/>
    <property type="evidence" value="ECO:0007669"/>
    <property type="project" value="UniProtKB-UniRule"/>
</dbReference>
<evidence type="ECO:0000256" key="1">
    <source>
        <dbReference type="ARBA" id="ARBA00009776"/>
    </source>
</evidence>
<comment type="catalytic activity">
    <reaction evidence="10 11">
        <text>dTMP + ATP = dTDP + ADP</text>
        <dbReference type="Rhea" id="RHEA:13517"/>
        <dbReference type="ChEBI" id="CHEBI:30616"/>
        <dbReference type="ChEBI" id="CHEBI:58369"/>
        <dbReference type="ChEBI" id="CHEBI:63528"/>
        <dbReference type="ChEBI" id="CHEBI:456216"/>
        <dbReference type="EC" id="2.7.4.9"/>
    </reaction>
</comment>
<dbReference type="GO" id="GO:0006227">
    <property type="term" value="P:dUDP biosynthetic process"/>
    <property type="evidence" value="ECO:0007669"/>
    <property type="project" value="TreeGrafter"/>
</dbReference>
<dbReference type="GO" id="GO:0004798">
    <property type="term" value="F:dTMP kinase activity"/>
    <property type="evidence" value="ECO:0007669"/>
    <property type="project" value="UniProtKB-UniRule"/>
</dbReference>
<dbReference type="EMBL" id="CP011371">
    <property type="protein sequence ID" value="AKJ29769.1"/>
    <property type="molecule type" value="Genomic_DNA"/>
</dbReference>
<feature type="binding site" evidence="11">
    <location>
        <begin position="30"/>
        <end position="37"/>
    </location>
    <ligand>
        <name>ATP</name>
        <dbReference type="ChEBI" id="CHEBI:30616"/>
    </ligand>
</feature>
<organism evidence="13 14">
    <name type="scientific">Caldimonas brevitalea</name>
    <dbReference type="NCBI Taxonomy" id="413882"/>
    <lineage>
        <taxon>Bacteria</taxon>
        <taxon>Pseudomonadati</taxon>
        <taxon>Pseudomonadota</taxon>
        <taxon>Betaproteobacteria</taxon>
        <taxon>Burkholderiales</taxon>
        <taxon>Sphaerotilaceae</taxon>
        <taxon>Caldimonas</taxon>
    </lineage>
</organism>
<dbReference type="AlphaFoldDB" id="A0A0G3BK15"/>
<accession>A0A0G3BK15</accession>
<evidence type="ECO:0000313" key="13">
    <source>
        <dbReference type="EMBL" id="AKJ29769.1"/>
    </source>
</evidence>
<evidence type="ECO:0000256" key="7">
    <source>
        <dbReference type="ARBA" id="ARBA00022777"/>
    </source>
</evidence>
<gene>
    <name evidence="11" type="primary">tmk</name>
    <name evidence="13" type="ORF">AAW51_3078</name>
</gene>
<dbReference type="PANTHER" id="PTHR10344">
    <property type="entry name" value="THYMIDYLATE KINASE"/>
    <property type="match status" value="1"/>
</dbReference>
<keyword evidence="7 11" id="KW-0418">Kinase</keyword>
<dbReference type="Proteomes" id="UP000035352">
    <property type="component" value="Chromosome"/>
</dbReference>
<dbReference type="NCBIfam" id="TIGR00041">
    <property type="entry name" value="DTMP_kinase"/>
    <property type="match status" value="1"/>
</dbReference>
<dbReference type="HAMAP" id="MF_00165">
    <property type="entry name" value="Thymidylate_kinase"/>
    <property type="match status" value="1"/>
</dbReference>
<dbReference type="KEGG" id="pbh:AAW51_3078"/>
<reference evidence="13 14" key="1">
    <citation type="submission" date="2015-05" db="EMBL/GenBank/DDBJ databases">
        <authorList>
            <person name="Tang B."/>
            <person name="Yu Y."/>
        </authorList>
    </citation>
    <scope>NUCLEOTIDE SEQUENCE [LARGE SCALE GENOMIC DNA]</scope>
    <source>
        <strain evidence="13 14">DSM 7029</strain>
    </source>
</reference>
<dbReference type="CDD" id="cd01672">
    <property type="entry name" value="TMPK"/>
    <property type="match status" value="1"/>
</dbReference>
<dbReference type="EC" id="2.7.4.9" evidence="2 11"/>
<evidence type="ECO:0000256" key="8">
    <source>
        <dbReference type="ARBA" id="ARBA00022840"/>
    </source>
</evidence>
<keyword evidence="6 11" id="KW-0547">Nucleotide-binding</keyword>
<evidence type="ECO:0000313" key="14">
    <source>
        <dbReference type="Proteomes" id="UP000035352"/>
    </source>
</evidence>
<proteinExistence type="inferred from homology"/>
<evidence type="ECO:0000256" key="2">
    <source>
        <dbReference type="ARBA" id="ARBA00012980"/>
    </source>
</evidence>
<dbReference type="InterPro" id="IPR027417">
    <property type="entry name" value="P-loop_NTPase"/>
</dbReference>
<keyword evidence="5 11" id="KW-0545">Nucleotide biosynthesis</keyword>
<keyword evidence="14" id="KW-1185">Reference proteome</keyword>
<dbReference type="InterPro" id="IPR018094">
    <property type="entry name" value="Thymidylate_kinase"/>
</dbReference>
<protein>
    <recommendedName>
        <fullName evidence="3 11">Thymidylate kinase</fullName>
        <ecNumber evidence="2 11">2.7.4.9</ecNumber>
    </recommendedName>
    <alternativeName>
        <fullName evidence="9 11">dTMP kinase</fullName>
    </alternativeName>
</protein>
<comment type="similarity">
    <text evidence="1 11">Belongs to the thymidylate kinase family.</text>
</comment>
<dbReference type="Gene3D" id="3.40.50.300">
    <property type="entry name" value="P-loop containing nucleotide triphosphate hydrolases"/>
    <property type="match status" value="1"/>
</dbReference>
<dbReference type="SUPFAM" id="SSF52540">
    <property type="entry name" value="P-loop containing nucleoside triphosphate hydrolases"/>
    <property type="match status" value="1"/>
</dbReference>
<dbReference type="PANTHER" id="PTHR10344:SF4">
    <property type="entry name" value="UMP-CMP KINASE 2, MITOCHONDRIAL"/>
    <property type="match status" value="1"/>
</dbReference>
<dbReference type="InterPro" id="IPR039430">
    <property type="entry name" value="Thymidylate_kin-like_dom"/>
</dbReference>
<evidence type="ECO:0000256" key="4">
    <source>
        <dbReference type="ARBA" id="ARBA00022679"/>
    </source>
</evidence>
<dbReference type="GO" id="GO:0005737">
    <property type="term" value="C:cytoplasm"/>
    <property type="evidence" value="ECO:0007669"/>
    <property type="project" value="TreeGrafter"/>
</dbReference>
<evidence type="ECO:0000256" key="5">
    <source>
        <dbReference type="ARBA" id="ARBA00022727"/>
    </source>
</evidence>
<comment type="function">
    <text evidence="11">Phosphorylation of dTMP to form dTDP in both de novo and salvage pathways of dTTP synthesis.</text>
</comment>
<dbReference type="STRING" id="413882.AAW51_3078"/>
<keyword evidence="8 11" id="KW-0067">ATP-binding</keyword>